<dbReference type="CDD" id="cd17320">
    <property type="entry name" value="MFS_MdfA_MDR_like"/>
    <property type="match status" value="1"/>
</dbReference>
<dbReference type="Pfam" id="PF07690">
    <property type="entry name" value="MFS_1"/>
    <property type="match status" value="1"/>
</dbReference>
<dbReference type="RefSeq" id="WP_173150516.1">
    <property type="nucleotide sequence ID" value="NZ_CP053985.1"/>
</dbReference>
<gene>
    <name evidence="9" type="ORF">FOC84_30355</name>
</gene>
<organism evidence="9 10">
    <name type="scientific">Achromobacter pestifer</name>
    <dbReference type="NCBI Taxonomy" id="1353889"/>
    <lineage>
        <taxon>Bacteria</taxon>
        <taxon>Pseudomonadati</taxon>
        <taxon>Pseudomonadota</taxon>
        <taxon>Betaproteobacteria</taxon>
        <taxon>Burkholderiales</taxon>
        <taxon>Alcaligenaceae</taxon>
        <taxon>Achromobacter</taxon>
    </lineage>
</organism>
<dbReference type="Proteomes" id="UP000500970">
    <property type="component" value="Chromosome"/>
</dbReference>
<feature type="transmembrane region" description="Helical" evidence="7">
    <location>
        <begin position="156"/>
        <end position="176"/>
    </location>
</feature>
<accession>A0A7D4E2G8</accession>
<name>A0A7D4E2G8_9BURK</name>
<feature type="transmembrane region" description="Helical" evidence="7">
    <location>
        <begin position="38"/>
        <end position="56"/>
    </location>
</feature>
<dbReference type="InterPro" id="IPR020846">
    <property type="entry name" value="MFS_dom"/>
</dbReference>
<feature type="transmembrane region" description="Helical" evidence="7">
    <location>
        <begin position="242"/>
        <end position="260"/>
    </location>
</feature>
<feature type="transmembrane region" description="Helical" evidence="7">
    <location>
        <begin position="365"/>
        <end position="383"/>
    </location>
</feature>
<feature type="transmembrane region" description="Helical" evidence="7">
    <location>
        <begin position="68"/>
        <end position="91"/>
    </location>
</feature>
<proteinExistence type="predicted"/>
<dbReference type="PROSITE" id="PS50850">
    <property type="entry name" value="MFS"/>
    <property type="match status" value="1"/>
</dbReference>
<dbReference type="AlphaFoldDB" id="A0A7D4E2G8"/>
<evidence type="ECO:0000256" key="2">
    <source>
        <dbReference type="ARBA" id="ARBA00022448"/>
    </source>
</evidence>
<dbReference type="InterPro" id="IPR036259">
    <property type="entry name" value="MFS_trans_sf"/>
</dbReference>
<keyword evidence="6 7" id="KW-0472">Membrane</keyword>
<dbReference type="KEGG" id="apes:FOC84_30355"/>
<dbReference type="PANTHER" id="PTHR42718:SF46">
    <property type="entry name" value="BLR6921 PROTEIN"/>
    <property type="match status" value="1"/>
</dbReference>
<keyword evidence="3" id="KW-1003">Cell membrane</keyword>
<feature type="transmembrane region" description="Helical" evidence="7">
    <location>
        <begin position="298"/>
        <end position="326"/>
    </location>
</feature>
<dbReference type="Gene3D" id="1.20.1720.10">
    <property type="entry name" value="Multidrug resistance protein D"/>
    <property type="match status" value="1"/>
</dbReference>
<evidence type="ECO:0000256" key="3">
    <source>
        <dbReference type="ARBA" id="ARBA00022475"/>
    </source>
</evidence>
<feature type="transmembrane region" description="Helical" evidence="7">
    <location>
        <begin position="272"/>
        <end position="292"/>
    </location>
</feature>
<dbReference type="SUPFAM" id="SSF103473">
    <property type="entry name" value="MFS general substrate transporter"/>
    <property type="match status" value="1"/>
</dbReference>
<evidence type="ECO:0000256" key="7">
    <source>
        <dbReference type="SAM" id="Phobius"/>
    </source>
</evidence>
<feature type="transmembrane region" description="Helical" evidence="7">
    <location>
        <begin position="338"/>
        <end position="359"/>
    </location>
</feature>
<dbReference type="InterPro" id="IPR011701">
    <property type="entry name" value="MFS"/>
</dbReference>
<feature type="transmembrane region" description="Helical" evidence="7">
    <location>
        <begin position="97"/>
        <end position="114"/>
    </location>
</feature>
<feature type="transmembrane region" description="Helical" evidence="7">
    <location>
        <begin position="206"/>
        <end position="227"/>
    </location>
</feature>
<reference evidence="9 10" key="1">
    <citation type="submission" date="2020-05" db="EMBL/GenBank/DDBJ databases">
        <title>FDA dAtabase for Regulatory Grade micrObial Sequences (FDA-ARGOS): Supporting development and validation of Infectious Disease Dx tests.</title>
        <authorList>
            <person name="Sproer C."/>
            <person name="Gronow S."/>
            <person name="Severitt S."/>
            <person name="Schroder I."/>
            <person name="Tallon L."/>
            <person name="Sadzewicz L."/>
            <person name="Zhao X."/>
            <person name="Vavikolanu K."/>
            <person name="Mehta A."/>
            <person name="Aluvathingal J."/>
            <person name="Nadendla S."/>
            <person name="Myers T."/>
            <person name="Yan Y."/>
            <person name="Sichtig H."/>
        </authorList>
    </citation>
    <scope>NUCLEOTIDE SEQUENCE [LARGE SCALE GENOMIC DNA]</scope>
    <source>
        <strain evidence="9 10">FDAARGOS_790</strain>
    </source>
</reference>
<evidence type="ECO:0000256" key="5">
    <source>
        <dbReference type="ARBA" id="ARBA00022989"/>
    </source>
</evidence>
<feature type="domain" description="Major facilitator superfamily (MFS) profile" evidence="8">
    <location>
        <begin position="1"/>
        <end position="389"/>
    </location>
</feature>
<comment type="subcellular location">
    <subcellularLocation>
        <location evidence="1">Cell membrane</location>
        <topology evidence="1">Multi-pass membrane protein</topology>
    </subcellularLocation>
</comment>
<evidence type="ECO:0000256" key="4">
    <source>
        <dbReference type="ARBA" id="ARBA00022692"/>
    </source>
</evidence>
<dbReference type="PANTHER" id="PTHR42718">
    <property type="entry name" value="MAJOR FACILITATOR SUPERFAMILY MULTIDRUG TRANSPORTER MFSC"/>
    <property type="match status" value="1"/>
</dbReference>
<evidence type="ECO:0000313" key="9">
    <source>
        <dbReference type="EMBL" id="QKH39888.1"/>
    </source>
</evidence>
<dbReference type="EMBL" id="CP053985">
    <property type="protein sequence ID" value="QKH39888.1"/>
    <property type="molecule type" value="Genomic_DNA"/>
</dbReference>
<protein>
    <submittedName>
        <fullName evidence="9">Multidrug effflux MFS transporter</fullName>
    </submittedName>
</protein>
<keyword evidence="4 7" id="KW-0812">Transmembrane</keyword>
<feature type="transmembrane region" description="Helical" evidence="7">
    <location>
        <begin position="126"/>
        <end position="144"/>
    </location>
</feature>
<evidence type="ECO:0000259" key="8">
    <source>
        <dbReference type="PROSITE" id="PS50850"/>
    </source>
</evidence>
<evidence type="ECO:0000256" key="1">
    <source>
        <dbReference type="ARBA" id="ARBA00004651"/>
    </source>
</evidence>
<keyword evidence="10" id="KW-1185">Reference proteome</keyword>
<sequence>MMVLMLGLLACVAPATIDAYLPAFAALEREFGVPQETVQLTLGVYMFCYAAMLLLHGTLSDSLGRRRVILATLLCYIGGSALAAAAPSFAWLLAARALQGLSAGAGIVVGQAIVRDCYEGPAAQRVMSYLILVFNLSPALAPIAGGQLAAQLGWRAVFLMLAALAATAWALCAWRLPETLPASRRRPLSWRALACGYGALLADRRFTALAAAFSLIFAAQGFLIGAAPDFIANVLGLPETDFAYLFVPLVIGAMAGALFAARKAGRWTDHRITGLAYLLMGGSCLASVIYAAGAGQPALPWAVILPALYTCGLAMCVPAMTLHILARAPGLSGTAASVLGFVQMLAFSVASGWGVPLIYGRPLGLALAMLACVAASAAGWAWLQRQSAPLADARSG</sequence>
<evidence type="ECO:0000256" key="6">
    <source>
        <dbReference type="ARBA" id="ARBA00023136"/>
    </source>
</evidence>
<evidence type="ECO:0000313" key="10">
    <source>
        <dbReference type="Proteomes" id="UP000500970"/>
    </source>
</evidence>
<keyword evidence="5 7" id="KW-1133">Transmembrane helix</keyword>
<dbReference type="GO" id="GO:0005886">
    <property type="term" value="C:plasma membrane"/>
    <property type="evidence" value="ECO:0007669"/>
    <property type="project" value="UniProtKB-SubCell"/>
</dbReference>
<keyword evidence="2" id="KW-0813">Transport</keyword>
<dbReference type="GO" id="GO:0022857">
    <property type="term" value="F:transmembrane transporter activity"/>
    <property type="evidence" value="ECO:0007669"/>
    <property type="project" value="InterPro"/>
</dbReference>